<protein>
    <recommendedName>
        <fullName evidence="2">DUF6924 domain-containing protein</fullName>
    </recommendedName>
</protein>
<dbReference type="AlphaFoldDB" id="A0AAD7IB54"/>
<reference evidence="3" key="1">
    <citation type="submission" date="2023-03" db="EMBL/GenBank/DDBJ databases">
        <title>Massive genome expansion in bonnet fungi (Mycena s.s.) driven by repeated elements and novel gene families across ecological guilds.</title>
        <authorList>
            <consortium name="Lawrence Berkeley National Laboratory"/>
            <person name="Harder C.B."/>
            <person name="Miyauchi S."/>
            <person name="Viragh M."/>
            <person name="Kuo A."/>
            <person name="Thoen E."/>
            <person name="Andreopoulos B."/>
            <person name="Lu D."/>
            <person name="Skrede I."/>
            <person name="Drula E."/>
            <person name="Henrissat B."/>
            <person name="Morin E."/>
            <person name="Kohler A."/>
            <person name="Barry K."/>
            <person name="LaButti K."/>
            <person name="Morin E."/>
            <person name="Salamov A."/>
            <person name="Lipzen A."/>
            <person name="Mereny Z."/>
            <person name="Hegedus B."/>
            <person name="Baldrian P."/>
            <person name="Stursova M."/>
            <person name="Weitz H."/>
            <person name="Taylor A."/>
            <person name="Grigoriev I.V."/>
            <person name="Nagy L.G."/>
            <person name="Martin F."/>
            <person name="Kauserud H."/>
        </authorList>
    </citation>
    <scope>NUCLEOTIDE SEQUENCE</scope>
    <source>
        <strain evidence="3">CBHHK188m</strain>
    </source>
</reference>
<evidence type="ECO:0000313" key="4">
    <source>
        <dbReference type="Proteomes" id="UP001215280"/>
    </source>
</evidence>
<name>A0AAD7IB54_9AGAR</name>
<gene>
    <name evidence="3" type="ORF">DFH07DRAFT_944009</name>
</gene>
<evidence type="ECO:0000259" key="2">
    <source>
        <dbReference type="Pfam" id="PF21962"/>
    </source>
</evidence>
<organism evidence="3 4">
    <name type="scientific">Mycena maculata</name>
    <dbReference type="NCBI Taxonomy" id="230809"/>
    <lineage>
        <taxon>Eukaryota</taxon>
        <taxon>Fungi</taxon>
        <taxon>Dikarya</taxon>
        <taxon>Basidiomycota</taxon>
        <taxon>Agaricomycotina</taxon>
        <taxon>Agaricomycetes</taxon>
        <taxon>Agaricomycetidae</taxon>
        <taxon>Agaricales</taxon>
        <taxon>Marasmiineae</taxon>
        <taxon>Mycenaceae</taxon>
        <taxon>Mycena</taxon>
    </lineage>
</organism>
<dbReference type="InterPro" id="IPR053832">
    <property type="entry name" value="DUF6924"/>
</dbReference>
<comment type="caution">
    <text evidence="3">The sequence shown here is derived from an EMBL/GenBank/DDBJ whole genome shotgun (WGS) entry which is preliminary data.</text>
</comment>
<keyword evidence="4" id="KW-1185">Reference proteome</keyword>
<sequence>MSNWAVFLTADRTSFKALNRALLLLQDFEFSEYPQDIRWVLLSSKELPSTPAKATTLPVSDTSSNAFASMSFVDINTFVRANETALQAAEISASDWLIIDQKGLETSTCLVCEQYYKGEDEEDGEEGGLTNEFRACRIPYEQAWGMISNLDIANMGFEDYVDEDAGEQEDGSWKWVSFDGDASDEKSEYETKREKALQELRDHGYAD</sequence>
<feature type="domain" description="DUF6924" evidence="2">
    <location>
        <begin position="65"/>
        <end position="166"/>
    </location>
</feature>
<proteinExistence type="predicted"/>
<feature type="compositionally biased region" description="Basic and acidic residues" evidence="1">
    <location>
        <begin position="183"/>
        <end position="192"/>
    </location>
</feature>
<accession>A0AAD7IB54</accession>
<feature type="region of interest" description="Disordered" evidence="1">
    <location>
        <begin position="164"/>
        <end position="192"/>
    </location>
</feature>
<dbReference type="EMBL" id="JARJLG010000134">
    <property type="protein sequence ID" value="KAJ7739077.1"/>
    <property type="molecule type" value="Genomic_DNA"/>
</dbReference>
<evidence type="ECO:0000313" key="3">
    <source>
        <dbReference type="EMBL" id="KAJ7739077.1"/>
    </source>
</evidence>
<dbReference type="Proteomes" id="UP001215280">
    <property type="component" value="Unassembled WGS sequence"/>
</dbReference>
<dbReference type="Pfam" id="PF21962">
    <property type="entry name" value="DUF6924"/>
    <property type="match status" value="1"/>
</dbReference>
<evidence type="ECO:0000256" key="1">
    <source>
        <dbReference type="SAM" id="MobiDB-lite"/>
    </source>
</evidence>